<organism evidence="1 2">
    <name type="scientific">Thermomonospora echinospora</name>
    <dbReference type="NCBI Taxonomy" id="1992"/>
    <lineage>
        <taxon>Bacteria</taxon>
        <taxon>Bacillati</taxon>
        <taxon>Actinomycetota</taxon>
        <taxon>Actinomycetes</taxon>
        <taxon>Streptosporangiales</taxon>
        <taxon>Thermomonosporaceae</taxon>
        <taxon>Thermomonospora</taxon>
    </lineage>
</organism>
<protein>
    <submittedName>
        <fullName evidence="1">Uncharacterized protein</fullName>
    </submittedName>
</protein>
<dbReference type="RefSeq" id="WP_268817489.1">
    <property type="nucleotide sequence ID" value="NZ_FNVO01000002.1"/>
</dbReference>
<dbReference type="AlphaFoldDB" id="A0A1H5VG62"/>
<dbReference type="EMBL" id="FNVO01000002">
    <property type="protein sequence ID" value="SEF86309.1"/>
    <property type="molecule type" value="Genomic_DNA"/>
</dbReference>
<evidence type="ECO:0000313" key="1">
    <source>
        <dbReference type="EMBL" id="SEF86309.1"/>
    </source>
</evidence>
<keyword evidence="2" id="KW-1185">Reference proteome</keyword>
<accession>A0A1H5VG62</accession>
<proteinExistence type="predicted"/>
<name>A0A1H5VG62_9ACTN</name>
<reference evidence="2" key="1">
    <citation type="submission" date="2016-10" db="EMBL/GenBank/DDBJ databases">
        <authorList>
            <person name="Varghese N."/>
            <person name="Submissions S."/>
        </authorList>
    </citation>
    <scope>NUCLEOTIDE SEQUENCE [LARGE SCALE GENOMIC DNA]</scope>
    <source>
        <strain evidence="2">DSM 43163</strain>
    </source>
</reference>
<dbReference type="Proteomes" id="UP000236723">
    <property type="component" value="Unassembled WGS sequence"/>
</dbReference>
<gene>
    <name evidence="1" type="ORF">SAMN04489712_102312</name>
</gene>
<sequence length="41" mass="4369">MSEDVLLVDDDWELEDPLEGIPQAVIEQVGCYDADTAGGCG</sequence>
<evidence type="ECO:0000313" key="2">
    <source>
        <dbReference type="Proteomes" id="UP000236723"/>
    </source>
</evidence>